<name>A0A059G9S2_9PROT</name>
<dbReference type="SUPFAM" id="SSF48452">
    <property type="entry name" value="TPR-like"/>
    <property type="match status" value="1"/>
</dbReference>
<gene>
    <name evidence="1" type="ORF">HOC_03947</name>
</gene>
<protein>
    <recommendedName>
        <fullName evidence="3">DUF924 domain-containing protein</fullName>
    </recommendedName>
</protein>
<dbReference type="Pfam" id="PF06041">
    <property type="entry name" value="DUF924"/>
    <property type="match status" value="1"/>
</dbReference>
<reference evidence="1 2" key="1">
    <citation type="journal article" date="2014" name="Antonie Van Leeuwenhoek">
        <title>Hyphomonas beringensis sp. nov. and Hyphomonas chukchiensis sp. nov., isolated from surface seawater of the Bering Sea and Chukchi Sea.</title>
        <authorList>
            <person name="Li C."/>
            <person name="Lai Q."/>
            <person name="Li G."/>
            <person name="Dong C."/>
            <person name="Wang J."/>
            <person name="Liao Y."/>
            <person name="Shao Z."/>
        </authorList>
    </citation>
    <scope>NUCLEOTIDE SEQUENCE [LARGE SCALE GENOMIC DNA]</scope>
    <source>
        <strain evidence="1 2">SCH89</strain>
    </source>
</reference>
<evidence type="ECO:0000313" key="1">
    <source>
        <dbReference type="EMBL" id="KDA03602.1"/>
    </source>
</evidence>
<keyword evidence="2" id="KW-1185">Reference proteome</keyword>
<dbReference type="AlphaFoldDB" id="A0A059G9S2"/>
<evidence type="ECO:0000313" key="2">
    <source>
        <dbReference type="Proteomes" id="UP000024942"/>
    </source>
</evidence>
<dbReference type="InterPro" id="IPR010323">
    <property type="entry name" value="DUF924"/>
</dbReference>
<dbReference type="eggNOG" id="COG3803">
    <property type="taxonomic scope" value="Bacteria"/>
</dbReference>
<organism evidence="1 2">
    <name type="scientific">Hyphomonas oceanitis SCH89</name>
    <dbReference type="NCBI Taxonomy" id="1280953"/>
    <lineage>
        <taxon>Bacteria</taxon>
        <taxon>Pseudomonadati</taxon>
        <taxon>Pseudomonadota</taxon>
        <taxon>Alphaproteobacteria</taxon>
        <taxon>Hyphomonadales</taxon>
        <taxon>Hyphomonadaceae</taxon>
        <taxon>Hyphomonas</taxon>
    </lineage>
</organism>
<dbReference type="RefSeq" id="WP_035536008.1">
    <property type="nucleotide sequence ID" value="NZ_ARYL01000004.1"/>
</dbReference>
<dbReference type="InterPro" id="IPR011990">
    <property type="entry name" value="TPR-like_helical_dom_sf"/>
</dbReference>
<dbReference type="Gene3D" id="1.25.40.10">
    <property type="entry name" value="Tetratricopeptide repeat domain"/>
    <property type="match status" value="1"/>
</dbReference>
<dbReference type="Proteomes" id="UP000024942">
    <property type="component" value="Unassembled WGS sequence"/>
</dbReference>
<evidence type="ECO:0008006" key="3">
    <source>
        <dbReference type="Google" id="ProtNLM"/>
    </source>
</evidence>
<dbReference type="OrthoDB" id="7593450at2"/>
<dbReference type="STRING" id="1280953.HOC_03947"/>
<proteinExistence type="predicted"/>
<sequence>MSALPTPKDILDFWIGDASQSGKAAGEKNKMWFAKSPELDTEISERFLPLLETLAAGPLAQEWAAQGACDRLAAIIVLDQFSRNIFRGSPRSFSQDMLALRLCKEGLALREDLSLSEAERIFFYLPLEHSEDAGDQSRSVEMFTALRRDAREEFGKLTESVLEYAYAHQSVIDRFGHFPHRNDVVARKSTPEEEAYLAKPGSGF</sequence>
<accession>A0A059G9S2</accession>
<dbReference type="EMBL" id="ARYL01000004">
    <property type="protein sequence ID" value="KDA03602.1"/>
    <property type="molecule type" value="Genomic_DNA"/>
</dbReference>
<dbReference type="Gene3D" id="1.20.58.320">
    <property type="entry name" value="TPR-like"/>
    <property type="match status" value="1"/>
</dbReference>
<comment type="caution">
    <text evidence="1">The sequence shown here is derived from an EMBL/GenBank/DDBJ whole genome shotgun (WGS) entry which is preliminary data.</text>
</comment>
<dbReference type="PATRIC" id="fig|1280953.3.peg.798"/>